<name>A0A3A3GHC0_PANTH</name>
<comment type="caution">
    <text evidence="1">The sequence shown here is derived from an EMBL/GenBank/DDBJ whole genome shotgun (WGS) entry which is preliminary data.</text>
</comment>
<gene>
    <name evidence="1" type="ORF">DQX05_12030</name>
</gene>
<proteinExistence type="predicted"/>
<sequence length="130" mass="14646">MHVFDNLDYFVEFLLHSLLLLDGVTRDGYHAYTDDIKQRAKEMNLKADTRFNGPAVLAYQMAGGKGPSRYGSNNAWSVHHIYSGKFEYIDQEKTIHATKEGKLFTQSAGLVVYILSLIKCVTNIRSSLGI</sequence>
<dbReference type="EMBL" id="QYZD01000009">
    <property type="protein sequence ID" value="RJG23751.1"/>
    <property type="molecule type" value="Genomic_DNA"/>
</dbReference>
<dbReference type="AlphaFoldDB" id="A0A3A3GHC0"/>
<evidence type="ECO:0000313" key="1">
    <source>
        <dbReference type="EMBL" id="RJG23751.1"/>
    </source>
</evidence>
<organism evidence="1 2">
    <name type="scientific">Paenibacillus thiaminolyticus</name>
    <name type="common">Bacillus thiaminolyticus</name>
    <dbReference type="NCBI Taxonomy" id="49283"/>
    <lineage>
        <taxon>Bacteria</taxon>
        <taxon>Bacillati</taxon>
        <taxon>Bacillota</taxon>
        <taxon>Bacilli</taxon>
        <taxon>Bacillales</taxon>
        <taxon>Paenibacillaceae</taxon>
        <taxon>Paenibacillus</taxon>
    </lineage>
</organism>
<protein>
    <submittedName>
        <fullName evidence="1">Uncharacterized protein</fullName>
    </submittedName>
</protein>
<dbReference type="Proteomes" id="UP000266177">
    <property type="component" value="Unassembled WGS sequence"/>
</dbReference>
<evidence type="ECO:0000313" key="2">
    <source>
        <dbReference type="Proteomes" id="UP000266177"/>
    </source>
</evidence>
<reference evidence="1 2" key="1">
    <citation type="submission" date="2018-09" db="EMBL/GenBank/DDBJ databases">
        <title>Paenibacillus SK2017-BO5.</title>
        <authorList>
            <person name="Piskunova J.V."/>
            <person name="Dubiley S.A."/>
            <person name="Severinov K.V."/>
        </authorList>
    </citation>
    <scope>NUCLEOTIDE SEQUENCE [LARGE SCALE GENOMIC DNA]</scope>
    <source>
        <strain evidence="1 2">BO5</strain>
    </source>
</reference>
<accession>A0A3A3GHC0</accession>